<dbReference type="OrthoDB" id="547311at2759"/>
<evidence type="ECO:0000256" key="3">
    <source>
        <dbReference type="PIRSR" id="PIRSR601461-2"/>
    </source>
</evidence>
<evidence type="ECO:0000256" key="1">
    <source>
        <dbReference type="ARBA" id="ARBA00007447"/>
    </source>
</evidence>
<dbReference type="EMBL" id="JAAAJB010000164">
    <property type="protein sequence ID" value="KAG0263303.1"/>
    <property type="molecule type" value="Genomic_DNA"/>
</dbReference>
<evidence type="ECO:0000259" key="4">
    <source>
        <dbReference type="PROSITE" id="PS51767"/>
    </source>
</evidence>
<dbReference type="InterPro" id="IPR033121">
    <property type="entry name" value="PEPTIDASE_A1"/>
</dbReference>
<organism evidence="5 6">
    <name type="scientific">Actinomortierella ambigua</name>
    <dbReference type="NCBI Taxonomy" id="1343610"/>
    <lineage>
        <taxon>Eukaryota</taxon>
        <taxon>Fungi</taxon>
        <taxon>Fungi incertae sedis</taxon>
        <taxon>Mucoromycota</taxon>
        <taxon>Mortierellomycotina</taxon>
        <taxon>Mortierellomycetes</taxon>
        <taxon>Mortierellales</taxon>
        <taxon>Mortierellaceae</taxon>
        <taxon>Actinomortierella</taxon>
    </lineage>
</organism>
<dbReference type="InterPro" id="IPR034164">
    <property type="entry name" value="Pepsin-like_dom"/>
</dbReference>
<dbReference type="InterPro" id="IPR021109">
    <property type="entry name" value="Peptidase_aspartic_dom_sf"/>
</dbReference>
<dbReference type="GO" id="GO:0006508">
    <property type="term" value="P:proteolysis"/>
    <property type="evidence" value="ECO:0007669"/>
    <property type="project" value="InterPro"/>
</dbReference>
<dbReference type="SUPFAM" id="SSF50630">
    <property type="entry name" value="Acid proteases"/>
    <property type="match status" value="1"/>
</dbReference>
<feature type="disulfide bond" evidence="3">
    <location>
        <begin position="53"/>
        <end position="60"/>
    </location>
</feature>
<dbReference type="PROSITE" id="PS00141">
    <property type="entry name" value="ASP_PROTEASE"/>
    <property type="match status" value="1"/>
</dbReference>
<dbReference type="PANTHER" id="PTHR47966:SF51">
    <property type="entry name" value="BETA-SITE APP-CLEAVING ENZYME, ISOFORM A-RELATED"/>
    <property type="match status" value="1"/>
</dbReference>
<proteinExistence type="inferred from homology"/>
<dbReference type="InterPro" id="IPR001969">
    <property type="entry name" value="Aspartic_peptidase_AS"/>
</dbReference>
<evidence type="ECO:0000313" key="5">
    <source>
        <dbReference type="EMBL" id="KAG0263303.1"/>
    </source>
</evidence>
<comment type="caution">
    <text evidence="5">The sequence shown here is derived from an EMBL/GenBank/DDBJ whole genome shotgun (WGS) entry which is preliminary data.</text>
</comment>
<dbReference type="CDD" id="cd05471">
    <property type="entry name" value="pepsin_like"/>
    <property type="match status" value="1"/>
</dbReference>
<accession>A0A9P6U854</accession>
<dbReference type="InterPro" id="IPR001461">
    <property type="entry name" value="Aspartic_peptidase_A1"/>
</dbReference>
<keyword evidence="2" id="KW-0064">Aspartyl protease</keyword>
<protein>
    <recommendedName>
        <fullName evidence="4">Peptidase A1 domain-containing protein</fullName>
    </recommendedName>
</protein>
<keyword evidence="2" id="KW-0378">Hydrolase</keyword>
<gene>
    <name evidence="5" type="ORF">DFQ27_001824</name>
</gene>
<sequence length="162" mass="17739">MALSNDVDTIFRIPLTTDGPWYFAPLQIGTPPQSFYLMLDTGSSLSWLQTSSCDIQPRRCNLSPKFNATQSSTLQGLPETITVQYTEGTIVTQMVSDHVVLGSLPPEDAKARTQWPSALLGSMRFFGVTSDIAGDEFLLTKEVYVSGFLGASRMRFESESGA</sequence>
<dbReference type="Gene3D" id="2.40.70.10">
    <property type="entry name" value="Acid Proteases"/>
    <property type="match status" value="1"/>
</dbReference>
<comment type="similarity">
    <text evidence="1">Belongs to the peptidase A1 family.</text>
</comment>
<reference evidence="5" key="1">
    <citation type="journal article" date="2020" name="Fungal Divers.">
        <title>Resolving the Mortierellaceae phylogeny through synthesis of multi-gene phylogenetics and phylogenomics.</title>
        <authorList>
            <person name="Vandepol N."/>
            <person name="Liber J."/>
            <person name="Desiro A."/>
            <person name="Na H."/>
            <person name="Kennedy M."/>
            <person name="Barry K."/>
            <person name="Grigoriev I.V."/>
            <person name="Miller A.N."/>
            <person name="O'Donnell K."/>
            <person name="Stajich J.E."/>
            <person name="Bonito G."/>
        </authorList>
    </citation>
    <scope>NUCLEOTIDE SEQUENCE</scope>
    <source>
        <strain evidence="5">BC1065</strain>
    </source>
</reference>
<evidence type="ECO:0000256" key="2">
    <source>
        <dbReference type="ARBA" id="ARBA00022750"/>
    </source>
</evidence>
<evidence type="ECO:0000313" key="6">
    <source>
        <dbReference type="Proteomes" id="UP000807716"/>
    </source>
</evidence>
<dbReference type="AlphaFoldDB" id="A0A9P6U854"/>
<name>A0A9P6U854_9FUNG</name>
<dbReference type="Pfam" id="PF00026">
    <property type="entry name" value="Asp"/>
    <property type="match status" value="1"/>
</dbReference>
<keyword evidence="3" id="KW-1015">Disulfide bond</keyword>
<keyword evidence="2" id="KW-0645">Protease</keyword>
<dbReference type="PROSITE" id="PS51767">
    <property type="entry name" value="PEPTIDASE_A1"/>
    <property type="match status" value="1"/>
</dbReference>
<dbReference type="Proteomes" id="UP000807716">
    <property type="component" value="Unassembled WGS sequence"/>
</dbReference>
<dbReference type="GO" id="GO:0004190">
    <property type="term" value="F:aspartic-type endopeptidase activity"/>
    <property type="evidence" value="ECO:0007669"/>
    <property type="project" value="UniProtKB-KW"/>
</dbReference>
<feature type="domain" description="Peptidase A1" evidence="4">
    <location>
        <begin position="22"/>
        <end position="162"/>
    </location>
</feature>
<keyword evidence="6" id="KW-1185">Reference proteome</keyword>
<dbReference type="PANTHER" id="PTHR47966">
    <property type="entry name" value="BETA-SITE APP-CLEAVING ENZYME, ISOFORM A-RELATED"/>
    <property type="match status" value="1"/>
</dbReference>